<dbReference type="InterPro" id="IPR016032">
    <property type="entry name" value="Sig_transdc_resp-reg_C-effctor"/>
</dbReference>
<dbReference type="PROSITE" id="PS50110">
    <property type="entry name" value="RESPONSE_REGULATORY"/>
    <property type="match status" value="1"/>
</dbReference>
<dbReference type="CDD" id="cd17535">
    <property type="entry name" value="REC_NarL-like"/>
    <property type="match status" value="1"/>
</dbReference>
<gene>
    <name evidence="8" type="ORF">GCM10010151_73970</name>
</gene>
<dbReference type="InterPro" id="IPR011006">
    <property type="entry name" value="CheY-like_superfamily"/>
</dbReference>
<dbReference type="SMART" id="SM00421">
    <property type="entry name" value="HTH_LUXR"/>
    <property type="match status" value="1"/>
</dbReference>
<dbReference type="CDD" id="cd06170">
    <property type="entry name" value="LuxR_C_like"/>
    <property type="match status" value="1"/>
</dbReference>
<organism evidence="8 9">
    <name type="scientific">Actinoallomurus spadix</name>
    <dbReference type="NCBI Taxonomy" id="79912"/>
    <lineage>
        <taxon>Bacteria</taxon>
        <taxon>Bacillati</taxon>
        <taxon>Actinomycetota</taxon>
        <taxon>Actinomycetes</taxon>
        <taxon>Streptosporangiales</taxon>
        <taxon>Thermomonosporaceae</taxon>
        <taxon>Actinoallomurus</taxon>
    </lineage>
</organism>
<dbReference type="EMBL" id="BAAABM010000073">
    <property type="protein sequence ID" value="GAA0373084.1"/>
    <property type="molecule type" value="Genomic_DNA"/>
</dbReference>
<evidence type="ECO:0000256" key="4">
    <source>
        <dbReference type="ARBA" id="ARBA00023163"/>
    </source>
</evidence>
<dbReference type="Pfam" id="PF00072">
    <property type="entry name" value="Response_reg"/>
    <property type="match status" value="1"/>
</dbReference>
<evidence type="ECO:0000313" key="9">
    <source>
        <dbReference type="Proteomes" id="UP001501822"/>
    </source>
</evidence>
<evidence type="ECO:0000259" key="7">
    <source>
        <dbReference type="PROSITE" id="PS50110"/>
    </source>
</evidence>
<dbReference type="Gene3D" id="3.40.50.2300">
    <property type="match status" value="1"/>
</dbReference>
<evidence type="ECO:0000256" key="3">
    <source>
        <dbReference type="ARBA" id="ARBA00023125"/>
    </source>
</evidence>
<sequence length="231" mass="25132">MSLGAGEDRMPPTAPLRIVVAEDAAVVREGLVQLLRDRGLDVLAAVGDAEALVAAVEEQRPDAVVADIRMPPTHRDDGLRAALKLRERHPDLGVLLFSQYVETRYADRLVAGGLAGFGYLLKERVVDIDEFVDALRRVADGGTALDPEVVAQLLAARRSAESLSALTGREREVLSAMAEGRTNAAIADALGVSRRAVEKHTATIFDKLGLPRTAFQHRRVLAVLRYLERRN</sequence>
<dbReference type="PANTHER" id="PTHR43214:SF24">
    <property type="entry name" value="TRANSCRIPTIONAL REGULATORY PROTEIN NARL-RELATED"/>
    <property type="match status" value="1"/>
</dbReference>
<dbReference type="SMART" id="SM00448">
    <property type="entry name" value="REC"/>
    <property type="match status" value="1"/>
</dbReference>
<keyword evidence="9" id="KW-1185">Reference proteome</keyword>
<dbReference type="SUPFAM" id="SSF52172">
    <property type="entry name" value="CheY-like"/>
    <property type="match status" value="1"/>
</dbReference>
<dbReference type="InterPro" id="IPR001789">
    <property type="entry name" value="Sig_transdc_resp-reg_receiver"/>
</dbReference>
<keyword evidence="3" id="KW-0238">DNA-binding</keyword>
<feature type="domain" description="Response regulatory" evidence="7">
    <location>
        <begin position="17"/>
        <end position="137"/>
    </location>
</feature>
<keyword evidence="4" id="KW-0804">Transcription</keyword>
<name>A0ABN0XU90_9ACTN</name>
<dbReference type="PRINTS" id="PR00038">
    <property type="entry name" value="HTHLUXR"/>
</dbReference>
<dbReference type="Proteomes" id="UP001501822">
    <property type="component" value="Unassembled WGS sequence"/>
</dbReference>
<dbReference type="SUPFAM" id="SSF46894">
    <property type="entry name" value="C-terminal effector domain of the bipartite response regulators"/>
    <property type="match status" value="1"/>
</dbReference>
<dbReference type="PROSITE" id="PS50043">
    <property type="entry name" value="HTH_LUXR_2"/>
    <property type="match status" value="1"/>
</dbReference>
<feature type="modified residue" description="4-aspartylphosphate" evidence="5">
    <location>
        <position position="67"/>
    </location>
</feature>
<dbReference type="InterPro" id="IPR039420">
    <property type="entry name" value="WalR-like"/>
</dbReference>
<evidence type="ECO:0000313" key="8">
    <source>
        <dbReference type="EMBL" id="GAA0373084.1"/>
    </source>
</evidence>
<keyword evidence="1 5" id="KW-0597">Phosphoprotein</keyword>
<feature type="domain" description="HTH luxR-type" evidence="6">
    <location>
        <begin position="159"/>
        <end position="230"/>
    </location>
</feature>
<dbReference type="PANTHER" id="PTHR43214">
    <property type="entry name" value="TWO-COMPONENT RESPONSE REGULATOR"/>
    <property type="match status" value="1"/>
</dbReference>
<reference evidence="8 9" key="1">
    <citation type="journal article" date="2019" name="Int. J. Syst. Evol. Microbiol.">
        <title>The Global Catalogue of Microorganisms (GCM) 10K type strain sequencing project: providing services to taxonomists for standard genome sequencing and annotation.</title>
        <authorList>
            <consortium name="The Broad Institute Genomics Platform"/>
            <consortium name="The Broad Institute Genome Sequencing Center for Infectious Disease"/>
            <person name="Wu L."/>
            <person name="Ma J."/>
        </authorList>
    </citation>
    <scope>NUCLEOTIDE SEQUENCE [LARGE SCALE GENOMIC DNA]</scope>
    <source>
        <strain evidence="8 9">JCM 3146</strain>
    </source>
</reference>
<protein>
    <submittedName>
        <fullName evidence="8">Response regulator transcription factor</fullName>
    </submittedName>
</protein>
<keyword evidence="2" id="KW-0805">Transcription regulation</keyword>
<evidence type="ECO:0000256" key="5">
    <source>
        <dbReference type="PROSITE-ProRule" id="PRU00169"/>
    </source>
</evidence>
<evidence type="ECO:0000256" key="2">
    <source>
        <dbReference type="ARBA" id="ARBA00023015"/>
    </source>
</evidence>
<comment type="caution">
    <text evidence="8">The sequence shown here is derived from an EMBL/GenBank/DDBJ whole genome shotgun (WGS) entry which is preliminary data.</text>
</comment>
<proteinExistence type="predicted"/>
<evidence type="ECO:0000259" key="6">
    <source>
        <dbReference type="PROSITE" id="PS50043"/>
    </source>
</evidence>
<dbReference type="InterPro" id="IPR000792">
    <property type="entry name" value="Tscrpt_reg_LuxR_C"/>
</dbReference>
<dbReference type="Pfam" id="PF00196">
    <property type="entry name" value="GerE"/>
    <property type="match status" value="1"/>
</dbReference>
<dbReference type="InterPro" id="IPR058245">
    <property type="entry name" value="NreC/VraR/RcsB-like_REC"/>
</dbReference>
<accession>A0ABN0XU90</accession>
<evidence type="ECO:0000256" key="1">
    <source>
        <dbReference type="ARBA" id="ARBA00022553"/>
    </source>
</evidence>